<dbReference type="EMBL" id="LVVM01004235">
    <property type="protein sequence ID" value="OJA13280.1"/>
    <property type="molecule type" value="Genomic_DNA"/>
</dbReference>
<evidence type="ECO:0000313" key="2">
    <source>
        <dbReference type="Proteomes" id="UP000183567"/>
    </source>
</evidence>
<name>A0A1J8QIR5_9AGAM</name>
<accession>A0A1J8QIR5</accession>
<keyword evidence="2" id="KW-1185">Reference proteome</keyword>
<sequence>MTCDLDFQNSFLRSARRWAGFKFDTTTGKPHILLPQMHTTLLSL</sequence>
<comment type="caution">
    <text evidence="1">The sequence shown here is derived from an EMBL/GenBank/DDBJ whole genome shotgun (WGS) entry which is preliminary data.</text>
</comment>
<organism evidence="1 2">
    <name type="scientific">Rhizopogon vesiculosus</name>
    <dbReference type="NCBI Taxonomy" id="180088"/>
    <lineage>
        <taxon>Eukaryota</taxon>
        <taxon>Fungi</taxon>
        <taxon>Dikarya</taxon>
        <taxon>Basidiomycota</taxon>
        <taxon>Agaricomycotina</taxon>
        <taxon>Agaricomycetes</taxon>
        <taxon>Agaricomycetidae</taxon>
        <taxon>Boletales</taxon>
        <taxon>Suillineae</taxon>
        <taxon>Rhizopogonaceae</taxon>
        <taxon>Rhizopogon</taxon>
    </lineage>
</organism>
<dbReference type="AlphaFoldDB" id="A0A1J8QIR5"/>
<dbReference type="Proteomes" id="UP000183567">
    <property type="component" value="Unassembled WGS sequence"/>
</dbReference>
<reference evidence="1 2" key="1">
    <citation type="submission" date="2016-03" db="EMBL/GenBank/DDBJ databases">
        <title>Comparative genomics of the ectomycorrhizal sister species Rhizopogon vinicolor and Rhizopogon vesiculosus (Basidiomycota: Boletales) reveals a divergence of the mating type B locus.</title>
        <authorList>
            <person name="Mujic A.B."/>
            <person name="Kuo A."/>
            <person name="Tritt A."/>
            <person name="Lipzen A."/>
            <person name="Chen C."/>
            <person name="Johnson J."/>
            <person name="Sharma A."/>
            <person name="Barry K."/>
            <person name="Grigoriev I.V."/>
            <person name="Spatafora J.W."/>
        </authorList>
    </citation>
    <scope>NUCLEOTIDE SEQUENCE [LARGE SCALE GENOMIC DNA]</scope>
    <source>
        <strain evidence="1 2">AM-OR11-056</strain>
    </source>
</reference>
<evidence type="ECO:0000313" key="1">
    <source>
        <dbReference type="EMBL" id="OJA13280.1"/>
    </source>
</evidence>
<gene>
    <name evidence="1" type="ORF">AZE42_05017</name>
</gene>
<protein>
    <submittedName>
        <fullName evidence="1">Uncharacterized protein</fullName>
    </submittedName>
</protein>
<proteinExistence type="predicted"/>